<dbReference type="Pfam" id="PF13561">
    <property type="entry name" value="adh_short_C2"/>
    <property type="match status" value="1"/>
</dbReference>
<dbReference type="AlphaFoldDB" id="A0A5B2VMK9"/>
<reference evidence="3 4" key="2">
    <citation type="submission" date="2019-09" db="EMBL/GenBank/DDBJ databases">
        <authorList>
            <person name="Jin C."/>
        </authorList>
    </citation>
    <scope>NUCLEOTIDE SEQUENCE [LARGE SCALE GENOMIC DNA]</scope>
    <source>
        <strain evidence="3 4">BN140078</strain>
    </source>
</reference>
<dbReference type="InterPro" id="IPR002347">
    <property type="entry name" value="SDR_fam"/>
</dbReference>
<dbReference type="EMBL" id="VUOC01000004">
    <property type="protein sequence ID" value="KAA2240301.1"/>
    <property type="molecule type" value="Genomic_DNA"/>
</dbReference>
<dbReference type="InterPro" id="IPR036291">
    <property type="entry name" value="NAD(P)-bd_dom_sf"/>
</dbReference>
<comment type="caution">
    <text evidence="3">The sequence shown here is derived from an EMBL/GenBank/DDBJ whole genome shotgun (WGS) entry which is preliminary data.</text>
</comment>
<accession>A0A5B2VMK9</accession>
<gene>
    <name evidence="3" type="ORF">F0L74_29500</name>
</gene>
<dbReference type="InterPro" id="IPR051122">
    <property type="entry name" value="SDR_DHRS6-like"/>
</dbReference>
<dbReference type="PANTHER" id="PTHR43477:SF1">
    <property type="entry name" value="DIHYDROANTICAPSIN 7-DEHYDROGENASE"/>
    <property type="match status" value="1"/>
</dbReference>
<comment type="similarity">
    <text evidence="1">Belongs to the short-chain dehydrogenases/reductases (SDR) family.</text>
</comment>
<dbReference type="PANTHER" id="PTHR43477">
    <property type="entry name" value="DIHYDROANTICAPSIN 7-DEHYDROGENASE"/>
    <property type="match status" value="1"/>
</dbReference>
<sequence>METSSLTGKRVVILGGTSGFGLATAKAAAAAGAQVVIASSNQQRIQDALKTLPANAEGHVADLNQESNIQQLFTTIGAFDHLVYTAGENMSLLFIEDMDMEKARNFFNLRYWGALMAVKHAAPYIRPGGSINLTSGTASRRPRKGWAIATSICGAMEGLVRALAVELAPIRVNCVLPDVVRTNLWNGIPEADREQMYKSVGEALLVKRVGEPEDIAQAFIYLMQQQFGTGHSLVIDGGALLV</sequence>
<reference evidence="3 4" key="1">
    <citation type="submission" date="2019-09" db="EMBL/GenBank/DDBJ databases">
        <title>Chitinophaga ginsengihumi sp. nov., isolated from soil of ginseng rhizosphere.</title>
        <authorList>
            <person name="Lee J."/>
        </authorList>
    </citation>
    <scope>NUCLEOTIDE SEQUENCE [LARGE SCALE GENOMIC DNA]</scope>
    <source>
        <strain evidence="3 4">BN140078</strain>
    </source>
</reference>
<dbReference type="Gene3D" id="3.40.50.720">
    <property type="entry name" value="NAD(P)-binding Rossmann-like Domain"/>
    <property type="match status" value="1"/>
</dbReference>
<evidence type="ECO:0000313" key="3">
    <source>
        <dbReference type="EMBL" id="KAA2240301.1"/>
    </source>
</evidence>
<name>A0A5B2VMK9_9BACT</name>
<organism evidence="3 4">
    <name type="scientific">Chitinophaga agrisoli</name>
    <dbReference type="NCBI Taxonomy" id="2607653"/>
    <lineage>
        <taxon>Bacteria</taxon>
        <taxon>Pseudomonadati</taxon>
        <taxon>Bacteroidota</taxon>
        <taxon>Chitinophagia</taxon>
        <taxon>Chitinophagales</taxon>
        <taxon>Chitinophagaceae</taxon>
        <taxon>Chitinophaga</taxon>
    </lineage>
</organism>
<keyword evidence="4" id="KW-1185">Reference proteome</keyword>
<dbReference type="SUPFAM" id="SSF51735">
    <property type="entry name" value="NAD(P)-binding Rossmann-fold domains"/>
    <property type="match status" value="1"/>
</dbReference>
<evidence type="ECO:0000313" key="4">
    <source>
        <dbReference type="Proteomes" id="UP000324611"/>
    </source>
</evidence>
<keyword evidence="2" id="KW-0560">Oxidoreductase</keyword>
<dbReference type="PRINTS" id="PR00081">
    <property type="entry name" value="GDHRDH"/>
</dbReference>
<dbReference type="GO" id="GO:0016491">
    <property type="term" value="F:oxidoreductase activity"/>
    <property type="evidence" value="ECO:0007669"/>
    <property type="project" value="UniProtKB-KW"/>
</dbReference>
<protein>
    <submittedName>
        <fullName evidence="3">SDR family oxidoreductase</fullName>
    </submittedName>
</protein>
<dbReference type="Proteomes" id="UP000324611">
    <property type="component" value="Unassembled WGS sequence"/>
</dbReference>
<proteinExistence type="inferred from homology"/>
<evidence type="ECO:0000256" key="2">
    <source>
        <dbReference type="ARBA" id="ARBA00023002"/>
    </source>
</evidence>
<evidence type="ECO:0000256" key="1">
    <source>
        <dbReference type="ARBA" id="ARBA00006484"/>
    </source>
</evidence>
<dbReference type="RefSeq" id="WP_149841479.1">
    <property type="nucleotide sequence ID" value="NZ_VUOC01000004.1"/>
</dbReference>